<dbReference type="PANTHER" id="PTHR48041">
    <property type="entry name" value="ABC TRANSPORTER G FAMILY MEMBER 28"/>
    <property type="match status" value="1"/>
</dbReference>
<evidence type="ECO:0000313" key="8">
    <source>
        <dbReference type="Proteomes" id="UP001497480"/>
    </source>
</evidence>
<keyword evidence="4" id="KW-1133">Transmembrane helix</keyword>
<dbReference type="SUPFAM" id="SSF52540">
    <property type="entry name" value="P-loop containing nucleoside triphosphate hydrolases"/>
    <property type="match status" value="1"/>
</dbReference>
<evidence type="ECO:0000256" key="2">
    <source>
        <dbReference type="ARBA" id="ARBA00022448"/>
    </source>
</evidence>
<keyword evidence="2" id="KW-0813">Transport</keyword>
<protein>
    <recommendedName>
        <fullName evidence="6">ABC transporter domain-containing protein</fullName>
    </recommendedName>
</protein>
<evidence type="ECO:0000259" key="6">
    <source>
        <dbReference type="Pfam" id="PF00005"/>
    </source>
</evidence>
<dbReference type="GO" id="GO:0016887">
    <property type="term" value="F:ATP hydrolysis activity"/>
    <property type="evidence" value="ECO:0007669"/>
    <property type="project" value="InterPro"/>
</dbReference>
<evidence type="ECO:0000256" key="3">
    <source>
        <dbReference type="ARBA" id="ARBA00022692"/>
    </source>
</evidence>
<dbReference type="InterPro" id="IPR003439">
    <property type="entry name" value="ABC_transporter-like_ATP-bd"/>
</dbReference>
<accession>A0AAV1VQV5</accession>
<comment type="subcellular location">
    <subcellularLocation>
        <location evidence="1">Membrane</location>
        <topology evidence="1">Multi-pass membrane protein</topology>
    </subcellularLocation>
</comment>
<keyword evidence="5" id="KW-0472">Membrane</keyword>
<keyword evidence="3" id="KW-0812">Transmembrane</keyword>
<dbReference type="InterPro" id="IPR027417">
    <property type="entry name" value="P-loop_NTPase"/>
</dbReference>
<dbReference type="GO" id="GO:0042626">
    <property type="term" value="F:ATPase-coupled transmembrane transporter activity"/>
    <property type="evidence" value="ECO:0007669"/>
    <property type="project" value="TreeGrafter"/>
</dbReference>
<organism evidence="7 8">
    <name type="scientific">Lupinus luteus</name>
    <name type="common">European yellow lupine</name>
    <dbReference type="NCBI Taxonomy" id="3873"/>
    <lineage>
        <taxon>Eukaryota</taxon>
        <taxon>Viridiplantae</taxon>
        <taxon>Streptophyta</taxon>
        <taxon>Embryophyta</taxon>
        <taxon>Tracheophyta</taxon>
        <taxon>Spermatophyta</taxon>
        <taxon>Magnoliopsida</taxon>
        <taxon>eudicotyledons</taxon>
        <taxon>Gunneridae</taxon>
        <taxon>Pentapetalae</taxon>
        <taxon>rosids</taxon>
        <taxon>fabids</taxon>
        <taxon>Fabales</taxon>
        <taxon>Fabaceae</taxon>
        <taxon>Papilionoideae</taxon>
        <taxon>50 kb inversion clade</taxon>
        <taxon>genistoids sensu lato</taxon>
        <taxon>core genistoids</taxon>
        <taxon>Genisteae</taxon>
        <taxon>Lupinus</taxon>
    </lineage>
</organism>
<dbReference type="Proteomes" id="UP001497480">
    <property type="component" value="Unassembled WGS sequence"/>
</dbReference>
<proteinExistence type="predicted"/>
<dbReference type="GO" id="GO:0005524">
    <property type="term" value="F:ATP binding"/>
    <property type="evidence" value="ECO:0007669"/>
    <property type="project" value="InterPro"/>
</dbReference>
<comment type="caution">
    <text evidence="7">The sequence shown here is derived from an EMBL/GenBank/DDBJ whole genome shotgun (WGS) entry which is preliminary data.</text>
</comment>
<evidence type="ECO:0000256" key="1">
    <source>
        <dbReference type="ARBA" id="ARBA00004141"/>
    </source>
</evidence>
<keyword evidence="8" id="KW-1185">Reference proteome</keyword>
<evidence type="ECO:0000256" key="5">
    <source>
        <dbReference type="ARBA" id="ARBA00023136"/>
    </source>
</evidence>
<dbReference type="Pfam" id="PF00005">
    <property type="entry name" value="ABC_tran"/>
    <property type="match status" value="1"/>
</dbReference>
<dbReference type="EMBL" id="CAXHTB010000001">
    <property type="protein sequence ID" value="CAL0299292.1"/>
    <property type="molecule type" value="Genomic_DNA"/>
</dbReference>
<evidence type="ECO:0000256" key="4">
    <source>
        <dbReference type="ARBA" id="ARBA00022989"/>
    </source>
</evidence>
<dbReference type="AlphaFoldDB" id="A0AAV1VQV5"/>
<dbReference type="GO" id="GO:0005886">
    <property type="term" value="C:plasma membrane"/>
    <property type="evidence" value="ECO:0007669"/>
    <property type="project" value="TreeGrafter"/>
</dbReference>
<gene>
    <name evidence="7" type="ORF">LLUT_LOCUS352</name>
</gene>
<sequence length="109" mass="11886">MEDPPDQTEPHNLSVFATMYPITLKFEELVYKVKIEHKGLCWGSTGTWKEKTILNGMSGVVCPGEILAIVGPSGSGKTTLLTFGGRLGGKISVKITYNNQPFSGSIKRR</sequence>
<dbReference type="Gene3D" id="3.40.50.300">
    <property type="entry name" value="P-loop containing nucleotide triphosphate hydrolases"/>
    <property type="match status" value="1"/>
</dbReference>
<evidence type="ECO:0000313" key="7">
    <source>
        <dbReference type="EMBL" id="CAL0299292.1"/>
    </source>
</evidence>
<dbReference type="PANTHER" id="PTHR48041:SF111">
    <property type="entry name" value="ABC TRANSPORTER G FAMILY MEMBER 14"/>
    <property type="match status" value="1"/>
</dbReference>
<dbReference type="InterPro" id="IPR050352">
    <property type="entry name" value="ABCG_transporters"/>
</dbReference>
<feature type="domain" description="ABC transporter" evidence="6">
    <location>
        <begin position="54"/>
        <end position="102"/>
    </location>
</feature>
<name>A0AAV1VQV5_LUPLU</name>
<reference evidence="7 8" key="1">
    <citation type="submission" date="2024-03" db="EMBL/GenBank/DDBJ databases">
        <authorList>
            <person name="Martinez-Hernandez J."/>
        </authorList>
    </citation>
    <scope>NUCLEOTIDE SEQUENCE [LARGE SCALE GENOMIC DNA]</scope>
</reference>